<evidence type="ECO:0000313" key="2">
    <source>
        <dbReference type="EMBL" id="MFG1702765.1"/>
    </source>
</evidence>
<comment type="caution">
    <text evidence="2">The sequence shown here is derived from an EMBL/GenBank/DDBJ whole genome shotgun (WGS) entry which is preliminary data.</text>
</comment>
<keyword evidence="3" id="KW-1185">Reference proteome</keyword>
<organism evidence="2 3">
    <name type="scientific">Nonomuraea marmarensis</name>
    <dbReference type="NCBI Taxonomy" id="3351344"/>
    <lineage>
        <taxon>Bacteria</taxon>
        <taxon>Bacillati</taxon>
        <taxon>Actinomycetota</taxon>
        <taxon>Actinomycetes</taxon>
        <taxon>Streptosporangiales</taxon>
        <taxon>Streptosporangiaceae</taxon>
        <taxon>Nonomuraea</taxon>
    </lineage>
</organism>
<feature type="domain" description="DUF397" evidence="1">
    <location>
        <begin position="21"/>
        <end position="67"/>
    </location>
</feature>
<dbReference type="Pfam" id="PF04149">
    <property type="entry name" value="DUF397"/>
    <property type="match status" value="1"/>
</dbReference>
<dbReference type="RefSeq" id="WP_393162824.1">
    <property type="nucleotide sequence ID" value="NZ_JBICRM010000003.1"/>
</dbReference>
<dbReference type="InterPro" id="IPR007278">
    <property type="entry name" value="DUF397"/>
</dbReference>
<evidence type="ECO:0000313" key="3">
    <source>
        <dbReference type="Proteomes" id="UP001603978"/>
    </source>
</evidence>
<reference evidence="2 3" key="1">
    <citation type="submission" date="2024-10" db="EMBL/GenBank/DDBJ databases">
        <authorList>
            <person name="Topkara A.R."/>
            <person name="Saygin H."/>
        </authorList>
    </citation>
    <scope>NUCLEOTIDE SEQUENCE [LARGE SCALE GENOMIC DNA]</scope>
    <source>
        <strain evidence="2 3">M3C6</strain>
    </source>
</reference>
<dbReference type="EMBL" id="JBICRM010000003">
    <property type="protein sequence ID" value="MFG1702765.1"/>
    <property type="molecule type" value="Genomic_DNA"/>
</dbReference>
<sequence>MELSPELRAEVEDFDGYITASSGQGGECIYAKRLSNGMVAIRDSEQPEVYPTVVRGAVWAKFAEGVKTGVFDNL</sequence>
<dbReference type="Proteomes" id="UP001603978">
    <property type="component" value="Unassembled WGS sequence"/>
</dbReference>
<protein>
    <submittedName>
        <fullName evidence="2">DUF397 domain-containing protein</fullName>
    </submittedName>
</protein>
<gene>
    <name evidence="2" type="ORF">ACFLIM_06200</name>
</gene>
<name>A0ABW7A8Y8_9ACTN</name>
<evidence type="ECO:0000259" key="1">
    <source>
        <dbReference type="Pfam" id="PF04149"/>
    </source>
</evidence>
<proteinExistence type="predicted"/>
<accession>A0ABW7A8Y8</accession>